<evidence type="ECO:0000256" key="5">
    <source>
        <dbReference type="SAM" id="Phobius"/>
    </source>
</evidence>
<dbReference type="RefSeq" id="WP_313273935.1">
    <property type="nucleotide sequence ID" value="NZ_JASXSX010000002.1"/>
</dbReference>
<organism evidence="6 7">
    <name type="scientific">Gleimia hominis</name>
    <dbReference type="NCBI Taxonomy" id="595468"/>
    <lineage>
        <taxon>Bacteria</taxon>
        <taxon>Bacillati</taxon>
        <taxon>Actinomycetota</taxon>
        <taxon>Actinomycetes</taxon>
        <taxon>Actinomycetales</taxon>
        <taxon>Actinomycetaceae</taxon>
        <taxon>Gleimia</taxon>
    </lineage>
</organism>
<comment type="caution">
    <text evidence="6">The sequence shown here is derived from an EMBL/GenBank/DDBJ whole genome shotgun (WGS) entry which is preliminary data.</text>
</comment>
<name>A0ABU3ID05_9ACTO</name>
<accession>A0ABU3ID05</accession>
<dbReference type="EMBL" id="JASXSX010000002">
    <property type="protein sequence ID" value="MDT3767841.1"/>
    <property type="molecule type" value="Genomic_DNA"/>
</dbReference>
<feature type="transmembrane region" description="Helical" evidence="5">
    <location>
        <begin position="55"/>
        <end position="74"/>
    </location>
</feature>
<evidence type="ECO:0000313" key="7">
    <source>
        <dbReference type="Proteomes" id="UP001247542"/>
    </source>
</evidence>
<keyword evidence="7" id="KW-1185">Reference proteome</keyword>
<proteinExistence type="predicted"/>
<protein>
    <submittedName>
        <fullName evidence="6">Hemolysin III family protein</fullName>
    </submittedName>
</protein>
<dbReference type="Proteomes" id="UP001247542">
    <property type="component" value="Unassembled WGS sequence"/>
</dbReference>
<evidence type="ECO:0000256" key="1">
    <source>
        <dbReference type="ARBA" id="ARBA00004141"/>
    </source>
</evidence>
<evidence type="ECO:0000256" key="4">
    <source>
        <dbReference type="ARBA" id="ARBA00023136"/>
    </source>
</evidence>
<dbReference type="PANTHER" id="PTHR20855">
    <property type="entry name" value="ADIPOR/PROGESTIN RECEPTOR-RELATED"/>
    <property type="match status" value="1"/>
</dbReference>
<feature type="transmembrane region" description="Helical" evidence="5">
    <location>
        <begin position="28"/>
        <end position="49"/>
    </location>
</feature>
<feature type="transmembrane region" description="Helical" evidence="5">
    <location>
        <begin position="95"/>
        <end position="113"/>
    </location>
</feature>
<dbReference type="Pfam" id="PF03006">
    <property type="entry name" value="HlyIII"/>
    <property type="match status" value="1"/>
</dbReference>
<feature type="transmembrane region" description="Helical" evidence="5">
    <location>
        <begin position="203"/>
        <end position="226"/>
    </location>
</feature>
<sequence>MTTYRHPWRPHLTAARARVTAKPLLRGWIHLVATPLAFAAALVLLILAPTTPTRWASVVYLASTLLLFGVSALYHRLYWGPKAQQLLRRFDHSNIFLLIAGTYTPICVALLDVGAATRVLSIVWIGAALGIGTAVFWPSAPRWFVTPIYVVLGWVALWYLPALWHTGGAAIVWLLIAGGLSYTVGALVYGFKWPNPSPRAFGFHEIFHAFTVAGWVCHCVAAYLAVLTAV</sequence>
<comment type="subcellular location">
    <subcellularLocation>
        <location evidence="1">Membrane</location>
        <topology evidence="1">Multi-pass membrane protein</topology>
    </subcellularLocation>
</comment>
<evidence type="ECO:0000313" key="6">
    <source>
        <dbReference type="EMBL" id="MDT3767841.1"/>
    </source>
</evidence>
<feature type="transmembrane region" description="Helical" evidence="5">
    <location>
        <begin position="144"/>
        <end position="164"/>
    </location>
</feature>
<dbReference type="InterPro" id="IPR004254">
    <property type="entry name" value="AdipoR/HlyIII-related"/>
</dbReference>
<feature type="transmembrane region" description="Helical" evidence="5">
    <location>
        <begin position="119"/>
        <end position="137"/>
    </location>
</feature>
<feature type="transmembrane region" description="Helical" evidence="5">
    <location>
        <begin position="170"/>
        <end position="191"/>
    </location>
</feature>
<keyword evidence="3 5" id="KW-1133">Transmembrane helix</keyword>
<gene>
    <name evidence="6" type="ORF">QS713_07180</name>
</gene>
<dbReference type="PANTHER" id="PTHR20855:SF3">
    <property type="entry name" value="LD03007P"/>
    <property type="match status" value="1"/>
</dbReference>
<reference evidence="6 7" key="1">
    <citation type="submission" date="2023-06" db="EMBL/GenBank/DDBJ databases">
        <title>Draft genome sequence of Gleimia hominis type strain CCUG 57540T.</title>
        <authorList>
            <person name="Salva-Serra F."/>
            <person name="Cardew S."/>
            <person name="Jensie Markopoulos S."/>
            <person name="Ohlen M."/>
            <person name="Inganas E."/>
            <person name="Svensson-Stadler L."/>
            <person name="Moore E.R.B."/>
        </authorList>
    </citation>
    <scope>NUCLEOTIDE SEQUENCE [LARGE SCALE GENOMIC DNA]</scope>
    <source>
        <strain evidence="6 7">CCUG 57540</strain>
    </source>
</reference>
<keyword evidence="2 5" id="KW-0812">Transmembrane</keyword>
<keyword evidence="4 5" id="KW-0472">Membrane</keyword>
<evidence type="ECO:0000256" key="2">
    <source>
        <dbReference type="ARBA" id="ARBA00022692"/>
    </source>
</evidence>
<evidence type="ECO:0000256" key="3">
    <source>
        <dbReference type="ARBA" id="ARBA00022989"/>
    </source>
</evidence>